<dbReference type="WBParaSite" id="PSU_v2.g15359.t1">
    <property type="protein sequence ID" value="PSU_v2.g15359.t1"/>
    <property type="gene ID" value="PSU_v2.g15359"/>
</dbReference>
<dbReference type="InterPro" id="IPR033121">
    <property type="entry name" value="PEPTIDASE_A1"/>
</dbReference>
<dbReference type="CDD" id="cd05471">
    <property type="entry name" value="pepsin_like"/>
    <property type="match status" value="1"/>
</dbReference>
<dbReference type="SUPFAM" id="SSF50630">
    <property type="entry name" value="Acid proteases"/>
    <property type="match status" value="1"/>
</dbReference>
<dbReference type="AlphaFoldDB" id="A0A914YD27"/>
<dbReference type="FunFam" id="2.40.70.10:FF:000115">
    <property type="entry name" value="Lysosomal aspartic protease"/>
    <property type="match status" value="1"/>
</dbReference>
<dbReference type="PRINTS" id="PR00792">
    <property type="entry name" value="PEPSIN"/>
</dbReference>
<evidence type="ECO:0000256" key="6">
    <source>
        <dbReference type="PIRSR" id="PIRSR601461-2"/>
    </source>
</evidence>
<evidence type="ECO:0000256" key="2">
    <source>
        <dbReference type="ARBA" id="ARBA00022670"/>
    </source>
</evidence>
<evidence type="ECO:0000256" key="5">
    <source>
        <dbReference type="PIRSR" id="PIRSR601461-1"/>
    </source>
</evidence>
<keyword evidence="2 7" id="KW-0645">Protease</keyword>
<dbReference type="InterPro" id="IPR034164">
    <property type="entry name" value="Pepsin-like_dom"/>
</dbReference>
<evidence type="ECO:0000256" key="7">
    <source>
        <dbReference type="RuleBase" id="RU000454"/>
    </source>
</evidence>
<feature type="signal peptide" evidence="8">
    <location>
        <begin position="1"/>
        <end position="15"/>
    </location>
</feature>
<feature type="disulfide bond" evidence="6">
    <location>
        <begin position="90"/>
        <end position="96"/>
    </location>
</feature>
<dbReference type="GO" id="GO:0005764">
    <property type="term" value="C:lysosome"/>
    <property type="evidence" value="ECO:0007669"/>
    <property type="project" value="TreeGrafter"/>
</dbReference>
<keyword evidence="4 7" id="KW-0378">Hydrolase</keyword>
<name>A0A914YD27_9BILA</name>
<evidence type="ECO:0000256" key="4">
    <source>
        <dbReference type="ARBA" id="ARBA00022801"/>
    </source>
</evidence>
<dbReference type="Proteomes" id="UP000887577">
    <property type="component" value="Unplaced"/>
</dbReference>
<keyword evidence="10" id="KW-1185">Reference proteome</keyword>
<evidence type="ECO:0000256" key="8">
    <source>
        <dbReference type="SAM" id="SignalP"/>
    </source>
</evidence>
<dbReference type="PANTHER" id="PTHR47966:SF45">
    <property type="entry name" value="PEPTIDASE A1 DOMAIN-CONTAINING PROTEIN"/>
    <property type="match status" value="1"/>
</dbReference>
<dbReference type="InterPro" id="IPR001461">
    <property type="entry name" value="Aspartic_peptidase_A1"/>
</dbReference>
<sequence length="369" mass="40126">MKLLILLALFGLTTAAVYQHQLIRVESRKSRMIKEGTWEAYKLTKSGTQSLNDFDDAEYLANITVGTPPQSFLIQLDTGSSDFWIPDSSCTDGFACRHAFDANESSTYVQNGKSWIIRYGDGSYSEGIVGEDTVRFGSPDDEALVVPNSAIGQATKVYSGIGPDAADGILGLAFPSIDEEKSDPILFNAFKQGLLDKPIFTVYLQERGPKKNVPGGFITYGGLDTEHCSPDVDYVDLTSATYYQFKMDSVSLGTTKFSDGWQVISDTGTTMIYAPEEISRQLTIAAGAKADGSIDCNASFDDLKLTIGGKEYSVPAKQLILDEGGDNGCQFGIRPSGDSDWILGDAWMRSYCNVFGFKDQNIGFAKIIA</sequence>
<dbReference type="Pfam" id="PF00026">
    <property type="entry name" value="Asp"/>
    <property type="match status" value="1"/>
</dbReference>
<reference evidence="11" key="1">
    <citation type="submission" date="2022-11" db="UniProtKB">
        <authorList>
            <consortium name="WormBaseParasite"/>
        </authorList>
    </citation>
    <scope>IDENTIFICATION</scope>
</reference>
<proteinExistence type="inferred from homology"/>
<dbReference type="InterPro" id="IPR001969">
    <property type="entry name" value="Aspartic_peptidase_AS"/>
</dbReference>
<dbReference type="GO" id="GO:0004190">
    <property type="term" value="F:aspartic-type endopeptidase activity"/>
    <property type="evidence" value="ECO:0007669"/>
    <property type="project" value="UniProtKB-KW"/>
</dbReference>
<evidence type="ECO:0000313" key="11">
    <source>
        <dbReference type="WBParaSite" id="PSU_v2.g15359.t1"/>
    </source>
</evidence>
<feature type="active site" evidence="5">
    <location>
        <position position="266"/>
    </location>
</feature>
<keyword evidence="8" id="KW-0732">Signal</keyword>
<dbReference type="PROSITE" id="PS00141">
    <property type="entry name" value="ASP_PROTEASE"/>
    <property type="match status" value="1"/>
</dbReference>
<accession>A0A914YD27</accession>
<organism evidence="10 11">
    <name type="scientific">Panagrolaimus superbus</name>
    <dbReference type="NCBI Taxonomy" id="310955"/>
    <lineage>
        <taxon>Eukaryota</taxon>
        <taxon>Metazoa</taxon>
        <taxon>Ecdysozoa</taxon>
        <taxon>Nematoda</taxon>
        <taxon>Chromadorea</taxon>
        <taxon>Rhabditida</taxon>
        <taxon>Tylenchina</taxon>
        <taxon>Panagrolaimomorpha</taxon>
        <taxon>Panagrolaimoidea</taxon>
        <taxon>Panagrolaimidae</taxon>
        <taxon>Panagrolaimus</taxon>
    </lineage>
</organism>
<dbReference type="GO" id="GO:0006508">
    <property type="term" value="P:proteolysis"/>
    <property type="evidence" value="ECO:0007669"/>
    <property type="project" value="UniProtKB-KW"/>
</dbReference>
<evidence type="ECO:0000256" key="3">
    <source>
        <dbReference type="ARBA" id="ARBA00022750"/>
    </source>
</evidence>
<comment type="similarity">
    <text evidence="1 7">Belongs to the peptidase A1 family.</text>
</comment>
<evidence type="ECO:0000313" key="10">
    <source>
        <dbReference type="Proteomes" id="UP000887577"/>
    </source>
</evidence>
<protein>
    <submittedName>
        <fullName evidence="11">Peptidase A1 domain-containing protein</fullName>
    </submittedName>
</protein>
<feature type="disulfide bond" evidence="6">
    <location>
        <begin position="296"/>
        <end position="329"/>
    </location>
</feature>
<dbReference type="Gene3D" id="2.40.70.10">
    <property type="entry name" value="Acid Proteases"/>
    <property type="match status" value="2"/>
</dbReference>
<keyword evidence="3 7" id="KW-0064">Aspartyl protease</keyword>
<dbReference type="PANTHER" id="PTHR47966">
    <property type="entry name" value="BETA-SITE APP-CLEAVING ENZYME, ISOFORM A-RELATED"/>
    <property type="match status" value="1"/>
</dbReference>
<feature type="active site" evidence="5">
    <location>
        <position position="77"/>
    </location>
</feature>
<feature type="domain" description="Peptidase A1" evidence="9">
    <location>
        <begin position="59"/>
        <end position="365"/>
    </location>
</feature>
<evidence type="ECO:0000259" key="9">
    <source>
        <dbReference type="PROSITE" id="PS51767"/>
    </source>
</evidence>
<dbReference type="PROSITE" id="PS51767">
    <property type="entry name" value="PEPTIDASE_A1"/>
    <property type="match status" value="1"/>
</dbReference>
<dbReference type="InterPro" id="IPR021109">
    <property type="entry name" value="Peptidase_aspartic_dom_sf"/>
</dbReference>
<keyword evidence="6" id="KW-1015">Disulfide bond</keyword>
<evidence type="ECO:0000256" key="1">
    <source>
        <dbReference type="ARBA" id="ARBA00007447"/>
    </source>
</evidence>
<feature type="chain" id="PRO_5037622623" evidence="8">
    <location>
        <begin position="16"/>
        <end position="369"/>
    </location>
</feature>